<organism evidence="1">
    <name type="scientific">Arundo donax</name>
    <name type="common">Giant reed</name>
    <name type="synonym">Donax arundinaceus</name>
    <dbReference type="NCBI Taxonomy" id="35708"/>
    <lineage>
        <taxon>Eukaryota</taxon>
        <taxon>Viridiplantae</taxon>
        <taxon>Streptophyta</taxon>
        <taxon>Embryophyta</taxon>
        <taxon>Tracheophyta</taxon>
        <taxon>Spermatophyta</taxon>
        <taxon>Magnoliopsida</taxon>
        <taxon>Liliopsida</taxon>
        <taxon>Poales</taxon>
        <taxon>Poaceae</taxon>
        <taxon>PACMAD clade</taxon>
        <taxon>Arundinoideae</taxon>
        <taxon>Arundineae</taxon>
        <taxon>Arundo</taxon>
    </lineage>
</organism>
<evidence type="ECO:0000313" key="1">
    <source>
        <dbReference type="EMBL" id="JAD65715.1"/>
    </source>
</evidence>
<reference evidence="1" key="2">
    <citation type="journal article" date="2015" name="Data Brief">
        <title>Shoot transcriptome of the giant reed, Arundo donax.</title>
        <authorList>
            <person name="Barrero R.A."/>
            <person name="Guerrero F.D."/>
            <person name="Moolhuijzen P."/>
            <person name="Goolsby J.A."/>
            <person name="Tidwell J."/>
            <person name="Bellgard S.E."/>
            <person name="Bellgard M.I."/>
        </authorList>
    </citation>
    <scope>NUCLEOTIDE SEQUENCE</scope>
    <source>
        <tissue evidence="1">Shoot tissue taken approximately 20 cm above the soil surface</tissue>
    </source>
</reference>
<proteinExistence type="predicted"/>
<accession>A0A0A9BX36</accession>
<protein>
    <submittedName>
        <fullName evidence="1">Uncharacterized protein</fullName>
    </submittedName>
</protein>
<dbReference type="AlphaFoldDB" id="A0A0A9BX36"/>
<name>A0A0A9BX36_ARUDO</name>
<reference evidence="1" key="1">
    <citation type="submission" date="2014-09" db="EMBL/GenBank/DDBJ databases">
        <authorList>
            <person name="Magalhaes I.L.F."/>
            <person name="Oliveira U."/>
            <person name="Santos F.R."/>
            <person name="Vidigal T.H.D.A."/>
            <person name="Brescovit A.D."/>
            <person name="Santos A.J."/>
        </authorList>
    </citation>
    <scope>NUCLEOTIDE SEQUENCE</scope>
    <source>
        <tissue evidence="1">Shoot tissue taken approximately 20 cm above the soil surface</tissue>
    </source>
</reference>
<sequence length="77" mass="8567">MTTSLLPLLDHYHCVQFSAQPEHHSFIPATQLVGRAVQYIPSIQATTSYKASLLLDSGHAPHVVDQHVLLLIRSQTH</sequence>
<dbReference type="EMBL" id="GBRH01232180">
    <property type="protein sequence ID" value="JAD65715.1"/>
    <property type="molecule type" value="Transcribed_RNA"/>
</dbReference>